<keyword evidence="7" id="KW-1185">Reference proteome</keyword>
<dbReference type="PANTHER" id="PTHR10237:SF15">
    <property type="entry name" value="LD37257P"/>
    <property type="match status" value="1"/>
</dbReference>
<dbReference type="InterPro" id="IPR024119">
    <property type="entry name" value="TF_DEAF-1"/>
</dbReference>
<dbReference type="eggNOG" id="ENOG502SE9H">
    <property type="taxonomic scope" value="Eukaryota"/>
</dbReference>
<accession>W4KGX7</accession>
<dbReference type="AlphaFoldDB" id="W4KGX7"/>
<dbReference type="Pfam" id="PF01753">
    <property type="entry name" value="zf-MYND"/>
    <property type="match status" value="1"/>
</dbReference>
<dbReference type="GO" id="GO:0005634">
    <property type="term" value="C:nucleus"/>
    <property type="evidence" value="ECO:0007669"/>
    <property type="project" value="TreeGrafter"/>
</dbReference>
<gene>
    <name evidence="6" type="ORF">HETIRDRAFT_424552</name>
</gene>
<reference evidence="6 7" key="1">
    <citation type="journal article" date="2012" name="New Phytol.">
        <title>Insight into trade-off between wood decay and parasitism from the genome of a fungal forest pathogen.</title>
        <authorList>
            <person name="Olson A."/>
            <person name="Aerts A."/>
            <person name="Asiegbu F."/>
            <person name="Belbahri L."/>
            <person name="Bouzid O."/>
            <person name="Broberg A."/>
            <person name="Canback B."/>
            <person name="Coutinho P.M."/>
            <person name="Cullen D."/>
            <person name="Dalman K."/>
            <person name="Deflorio G."/>
            <person name="van Diepen L.T."/>
            <person name="Dunand C."/>
            <person name="Duplessis S."/>
            <person name="Durling M."/>
            <person name="Gonthier P."/>
            <person name="Grimwood J."/>
            <person name="Fossdal C.G."/>
            <person name="Hansson D."/>
            <person name="Henrissat B."/>
            <person name="Hietala A."/>
            <person name="Himmelstrand K."/>
            <person name="Hoffmeister D."/>
            <person name="Hogberg N."/>
            <person name="James T.Y."/>
            <person name="Karlsson M."/>
            <person name="Kohler A."/>
            <person name="Kues U."/>
            <person name="Lee Y.H."/>
            <person name="Lin Y.C."/>
            <person name="Lind M."/>
            <person name="Lindquist E."/>
            <person name="Lombard V."/>
            <person name="Lucas S."/>
            <person name="Lunden K."/>
            <person name="Morin E."/>
            <person name="Murat C."/>
            <person name="Park J."/>
            <person name="Raffaello T."/>
            <person name="Rouze P."/>
            <person name="Salamov A."/>
            <person name="Schmutz J."/>
            <person name="Solheim H."/>
            <person name="Stahlberg J."/>
            <person name="Velez H."/>
            <person name="de Vries R.P."/>
            <person name="Wiebenga A."/>
            <person name="Woodward S."/>
            <person name="Yakovlev I."/>
            <person name="Garbelotto M."/>
            <person name="Martin F."/>
            <person name="Grigoriev I.V."/>
            <person name="Stenlid J."/>
        </authorList>
    </citation>
    <scope>NUCLEOTIDE SEQUENCE [LARGE SCALE GENOMIC DNA]</scope>
    <source>
        <strain evidence="6 7">TC 32-1</strain>
    </source>
</reference>
<keyword evidence="1" id="KW-0479">Metal-binding</keyword>
<evidence type="ECO:0000313" key="6">
    <source>
        <dbReference type="EMBL" id="ETW85118.1"/>
    </source>
</evidence>
<organism evidence="6 7">
    <name type="scientific">Heterobasidion irregulare (strain TC 32-1)</name>
    <dbReference type="NCBI Taxonomy" id="747525"/>
    <lineage>
        <taxon>Eukaryota</taxon>
        <taxon>Fungi</taxon>
        <taxon>Dikarya</taxon>
        <taxon>Basidiomycota</taxon>
        <taxon>Agaricomycotina</taxon>
        <taxon>Agaricomycetes</taxon>
        <taxon>Russulales</taxon>
        <taxon>Bondarzewiaceae</taxon>
        <taxon>Heterobasidion</taxon>
        <taxon>Heterobasidion annosum species complex</taxon>
    </lineage>
</organism>
<dbReference type="Gene3D" id="6.10.140.2220">
    <property type="match status" value="1"/>
</dbReference>
<dbReference type="InterPro" id="IPR002893">
    <property type="entry name" value="Znf_MYND"/>
</dbReference>
<dbReference type="SUPFAM" id="SSF144232">
    <property type="entry name" value="HIT/MYND zinc finger-like"/>
    <property type="match status" value="1"/>
</dbReference>
<evidence type="ECO:0000256" key="3">
    <source>
        <dbReference type="ARBA" id="ARBA00022833"/>
    </source>
</evidence>
<dbReference type="GO" id="GO:0008270">
    <property type="term" value="F:zinc ion binding"/>
    <property type="evidence" value="ECO:0007669"/>
    <property type="project" value="UniProtKB-KW"/>
</dbReference>
<proteinExistence type="predicted"/>
<dbReference type="HOGENOM" id="CLU_007974_0_1_1"/>
<dbReference type="RefSeq" id="XP_009542003.1">
    <property type="nucleotide sequence ID" value="XM_009543708.1"/>
</dbReference>
<evidence type="ECO:0000256" key="4">
    <source>
        <dbReference type="PROSITE-ProRule" id="PRU00134"/>
    </source>
</evidence>
<name>W4KGX7_HETIT</name>
<dbReference type="PANTHER" id="PTHR10237">
    <property type="entry name" value="DEFORMED EPIDERMAL AUTOREGULATORY FACTOR 1 HOMOLOG SUPPRESSIN"/>
    <property type="match status" value="1"/>
</dbReference>
<dbReference type="Proteomes" id="UP000030671">
    <property type="component" value="Unassembled WGS sequence"/>
</dbReference>
<dbReference type="KEGG" id="hir:HETIRDRAFT_424552"/>
<protein>
    <recommendedName>
        <fullName evidence="5">MYND-type domain-containing protein</fullName>
    </recommendedName>
</protein>
<evidence type="ECO:0000313" key="7">
    <source>
        <dbReference type="Proteomes" id="UP000030671"/>
    </source>
</evidence>
<evidence type="ECO:0000256" key="2">
    <source>
        <dbReference type="ARBA" id="ARBA00022771"/>
    </source>
</evidence>
<dbReference type="PROSITE" id="PS50865">
    <property type="entry name" value="ZF_MYND_2"/>
    <property type="match status" value="1"/>
</dbReference>
<dbReference type="InterPro" id="IPR027974">
    <property type="entry name" value="DUF4470"/>
</dbReference>
<evidence type="ECO:0000259" key="5">
    <source>
        <dbReference type="PROSITE" id="PS50865"/>
    </source>
</evidence>
<sequence>MAHPLCWPGKYFFYPIGNTSAVCLTRDLPLEEPAKILLLGCGDPRNVLYTIFCRSLDFTCCDIDPAILARNVILLTMVIDQQPMETVWNVFFHMYLDKLSHSTFIDHCQKLINHSDTLHSWNASTYGSSIKMCTEYTLHELRRHWSLYVDMPNLPRQRIQAIRDAFNKQSKSSTNMYGSVLTSARSSGPLVIQAAQICSEQFKNYWTTGVTFTDRKLVAAANILNATFAYSLQGEGCNVHYGTDPLIPFHLAALFGSAKRSVSVADLTKAAQAEFSDWCSAYKSAISTTSSAPIIRFIVGEATVVCRALKSFATTRTLNLSIPVSQWKTQTIQLSPDEYVSQPDVAPATFNVIETSNLHDHIGLLNVLIAAIPLLSTSSLSSVLYTESLLFRGQDATKEFSEHLYADITTMALLLGLCPVDYLSGYTTRSNTHELTMYTVIAKGKDAHQFHQVTTWKSPTSSNALTIPSRAAFRPPAFDSHQLGTLLYDIYHQLFEQEDSMHFLRLNQQNLLKAVSSSNLIHYMRESFVLFLKLVRERLGISAQQWMDVMDRFFNLEDADQTLPMDTVNYNDLCAQLYRHGVHKVPFYNTELPKIGRFVLWDSVPPVVRIIFAVPRDNLAALEDTLNKAGTPLLQCDVRGTWSHNTFTSVYVAFGAVVSMGTSTQPRVVLNEDAAGWKGTSSLIVSFAIPAQLLTLIEPPENLNVCLSVRSTPATVALIPKLGMSLCLFSAKLMDTSLVHVLPEPPLPYREPMVFPPSPALSATDRSLRIGQPGTVFVELDEECEFVTSLTARIPIENEEVKRLFRSQSTPKVMQVSSCIMRATIGGHTEDVIYPFPIVGSRNKLRLARKSLYIEIVVPVSGPFKNDGVKLNLFAVNRTGGLLNPWNIHRLNLTRLPILDIKAPQIDRWLNPHIGSMLSSRERSMRKKHDYTDPLVLVKDTLHSIFVRSSGIQGGAPQKVFALRDDATNNCDTVFFVGDLRYDLHSHTMVCDGYVLPLTEELMSRIISFFSALVQKGNIANITVSGNGMKAWKQLLPAFVERCRSSWTHGANCEYKSQNKIPLTEIMEADPLCSCGRGKDVEGMAKVALWSKLAPYVTRVALSPLFAVSYLETIGRDPSAHRCYSCRGKGKPKIKTCKICKKVRYCSEECQKKDWKSHKRVCKPSA</sequence>
<dbReference type="GO" id="GO:0000981">
    <property type="term" value="F:DNA-binding transcription factor activity, RNA polymerase II-specific"/>
    <property type="evidence" value="ECO:0007669"/>
    <property type="project" value="TreeGrafter"/>
</dbReference>
<dbReference type="GeneID" id="20673979"/>
<dbReference type="Pfam" id="PF14737">
    <property type="entry name" value="DUF4470"/>
    <property type="match status" value="1"/>
</dbReference>
<evidence type="ECO:0000256" key="1">
    <source>
        <dbReference type="ARBA" id="ARBA00022723"/>
    </source>
</evidence>
<dbReference type="InParanoid" id="W4KGX7"/>
<feature type="domain" description="MYND-type" evidence="5">
    <location>
        <begin position="1123"/>
        <end position="1162"/>
    </location>
</feature>
<keyword evidence="2 4" id="KW-0863">Zinc-finger</keyword>
<dbReference type="EMBL" id="KI925455">
    <property type="protein sequence ID" value="ETW85118.1"/>
    <property type="molecule type" value="Genomic_DNA"/>
</dbReference>
<keyword evidence="3" id="KW-0862">Zinc</keyword>
<dbReference type="OrthoDB" id="432970at2759"/>